<dbReference type="Gene3D" id="3.90.550.10">
    <property type="entry name" value="Spore Coat Polysaccharide Biosynthesis Protein SpsA, Chain A"/>
    <property type="match status" value="1"/>
</dbReference>
<dbReference type="OrthoDB" id="695971at2"/>
<keyword evidence="2 4" id="KW-0808">Transferase</keyword>
<proteinExistence type="predicted"/>
<dbReference type="InterPro" id="IPR029044">
    <property type="entry name" value="Nucleotide-diphossugar_trans"/>
</dbReference>
<dbReference type="PANTHER" id="PTHR13778">
    <property type="entry name" value="GLYCOSYLTRANSFERASE 8 DOMAIN-CONTAINING PROTEIN"/>
    <property type="match status" value="1"/>
</dbReference>
<dbReference type="InterPro" id="IPR050748">
    <property type="entry name" value="Glycosyltrans_8_dom-fam"/>
</dbReference>
<sequence length="308" mass="36242">MIEIALCPDNNYIMPCGITIISLLENKKDTEIRIHIIGSDLGEDNKSTLKGIAEKYETEILFYDIENKYLDKFDIIQDELEYITASTYSRLFLHNILSDQIEKVIYLDCDLMVLGTLSEMWNIDIEGYSVGGVVDFPAFMPRTYEELKYSDQYSYINAGVLLINLKYWRDNNILNRCFEYAQTNHENLRFKDQDIINGVLHDSALLLPLRYNAHLHVFVKSTDFGKYEEQRADALKYPVIIHFTSSMKPWLRESIHPMTKKYRKYKAISPWKNTPIKWGDMPLRKKIRHYKRAVLYSLGIRKRNIAIK</sequence>
<gene>
    <name evidence="4" type="ORF">CLV62_13237</name>
</gene>
<name>A0A2V3PL47_9BACT</name>
<evidence type="ECO:0000313" key="5">
    <source>
        <dbReference type="Proteomes" id="UP000247973"/>
    </source>
</evidence>
<keyword evidence="1" id="KW-0328">Glycosyltransferase</keyword>
<protein>
    <submittedName>
        <fullName evidence="4">Lipopolysaccharide biosynthesis glycosyltransferase</fullName>
    </submittedName>
</protein>
<dbReference type="InterPro" id="IPR002495">
    <property type="entry name" value="Glyco_trans_8"/>
</dbReference>
<keyword evidence="5" id="KW-1185">Reference proteome</keyword>
<keyword evidence="3" id="KW-0479">Metal-binding</keyword>
<dbReference type="Pfam" id="PF01501">
    <property type="entry name" value="Glyco_transf_8"/>
    <property type="match status" value="1"/>
</dbReference>
<comment type="caution">
    <text evidence="4">The sequence shown here is derived from an EMBL/GenBank/DDBJ whole genome shotgun (WGS) entry which is preliminary data.</text>
</comment>
<evidence type="ECO:0000313" key="4">
    <source>
        <dbReference type="EMBL" id="PXV60048.1"/>
    </source>
</evidence>
<dbReference type="GO" id="GO:0046872">
    <property type="term" value="F:metal ion binding"/>
    <property type="evidence" value="ECO:0007669"/>
    <property type="project" value="UniProtKB-KW"/>
</dbReference>
<evidence type="ECO:0000256" key="2">
    <source>
        <dbReference type="ARBA" id="ARBA00022679"/>
    </source>
</evidence>
<dbReference type="EMBL" id="QICL01000032">
    <property type="protein sequence ID" value="PXV60048.1"/>
    <property type="molecule type" value="Genomic_DNA"/>
</dbReference>
<dbReference type="RefSeq" id="WP_110312217.1">
    <property type="nucleotide sequence ID" value="NZ_QICL01000032.1"/>
</dbReference>
<dbReference type="CDD" id="cd04194">
    <property type="entry name" value="GT8_A4GalT_like"/>
    <property type="match status" value="1"/>
</dbReference>
<reference evidence="4 5" key="1">
    <citation type="submission" date="2018-03" db="EMBL/GenBank/DDBJ databases">
        <title>Genomic Encyclopedia of Archaeal and Bacterial Type Strains, Phase II (KMG-II): from individual species to whole genera.</title>
        <authorList>
            <person name="Goeker M."/>
        </authorList>
    </citation>
    <scope>NUCLEOTIDE SEQUENCE [LARGE SCALE GENOMIC DNA]</scope>
    <source>
        <strain evidence="4 5">DSM 100214</strain>
    </source>
</reference>
<dbReference type="PANTHER" id="PTHR13778:SF47">
    <property type="entry name" value="LIPOPOLYSACCHARIDE 1,3-GALACTOSYLTRANSFERASE"/>
    <property type="match status" value="1"/>
</dbReference>
<accession>A0A2V3PL47</accession>
<organism evidence="4 5">
    <name type="scientific">Dysgonomonas alginatilytica</name>
    <dbReference type="NCBI Taxonomy" id="1605892"/>
    <lineage>
        <taxon>Bacteria</taxon>
        <taxon>Pseudomonadati</taxon>
        <taxon>Bacteroidota</taxon>
        <taxon>Bacteroidia</taxon>
        <taxon>Bacteroidales</taxon>
        <taxon>Dysgonomonadaceae</taxon>
        <taxon>Dysgonomonas</taxon>
    </lineage>
</organism>
<dbReference type="AlphaFoldDB" id="A0A2V3PL47"/>
<evidence type="ECO:0000256" key="3">
    <source>
        <dbReference type="ARBA" id="ARBA00022723"/>
    </source>
</evidence>
<dbReference type="SUPFAM" id="SSF53448">
    <property type="entry name" value="Nucleotide-diphospho-sugar transferases"/>
    <property type="match status" value="1"/>
</dbReference>
<evidence type="ECO:0000256" key="1">
    <source>
        <dbReference type="ARBA" id="ARBA00022676"/>
    </source>
</evidence>
<dbReference type="Proteomes" id="UP000247973">
    <property type="component" value="Unassembled WGS sequence"/>
</dbReference>
<dbReference type="GO" id="GO:0016757">
    <property type="term" value="F:glycosyltransferase activity"/>
    <property type="evidence" value="ECO:0007669"/>
    <property type="project" value="UniProtKB-KW"/>
</dbReference>